<proteinExistence type="inferred from homology"/>
<evidence type="ECO:0000259" key="11">
    <source>
        <dbReference type="Pfam" id="PF25917"/>
    </source>
</evidence>
<keyword evidence="5" id="KW-0997">Cell inner membrane</keyword>
<evidence type="ECO:0000256" key="2">
    <source>
        <dbReference type="ARBA" id="ARBA00009477"/>
    </source>
</evidence>
<comment type="subcellular location">
    <subcellularLocation>
        <location evidence="1">Cell membrane</location>
    </subcellularLocation>
</comment>
<feature type="domain" description="Multidrug resistance protein MdtA-like alpha-helical hairpin" evidence="10">
    <location>
        <begin position="106"/>
        <end position="183"/>
    </location>
</feature>
<feature type="domain" description="Multidrug resistance protein MdtA-like beta-barrel" evidence="12">
    <location>
        <begin position="221"/>
        <end position="295"/>
    </location>
</feature>
<keyword evidence="15" id="KW-1185">Reference proteome</keyword>
<dbReference type="InterPro" id="IPR030190">
    <property type="entry name" value="MacA_alpha-hairpin_sf"/>
</dbReference>
<comment type="similarity">
    <text evidence="2">Belongs to the membrane fusion protein (MFP) (TC 8.A.1) family.</text>
</comment>
<evidence type="ECO:0000313" key="14">
    <source>
        <dbReference type="EMBL" id="GAN34780.1"/>
    </source>
</evidence>
<evidence type="ECO:0000313" key="15">
    <source>
        <dbReference type="Proteomes" id="UP000032309"/>
    </source>
</evidence>
<dbReference type="EMBL" id="BAFN01000001">
    <property type="protein sequence ID" value="GAN34780.1"/>
    <property type="molecule type" value="Genomic_DNA"/>
</dbReference>
<name>A0ABQ0K1W0_9BACT</name>
<keyword evidence="7 9" id="KW-0472">Membrane</keyword>
<dbReference type="Pfam" id="PF25967">
    <property type="entry name" value="RND-MFP_C"/>
    <property type="match status" value="1"/>
</dbReference>
<evidence type="ECO:0000256" key="3">
    <source>
        <dbReference type="ARBA" id="ARBA00022448"/>
    </source>
</evidence>
<dbReference type="Pfam" id="PF25917">
    <property type="entry name" value="BSH_RND"/>
    <property type="match status" value="1"/>
</dbReference>
<evidence type="ECO:0000256" key="8">
    <source>
        <dbReference type="SAM" id="Coils"/>
    </source>
</evidence>
<gene>
    <name evidence="14" type="ORF">BROSI_A3323</name>
</gene>
<dbReference type="Gene3D" id="2.40.50.100">
    <property type="match status" value="1"/>
</dbReference>
<protein>
    <submittedName>
        <fullName evidence="14">Membrane-fusion protein</fullName>
    </submittedName>
</protein>
<organism evidence="14 15">
    <name type="scientific">Candidatus Brocadia sinica JPN1</name>
    <dbReference type="NCBI Taxonomy" id="1197129"/>
    <lineage>
        <taxon>Bacteria</taxon>
        <taxon>Pseudomonadati</taxon>
        <taxon>Planctomycetota</taxon>
        <taxon>Candidatus Brocadiia</taxon>
        <taxon>Candidatus Brocadiales</taxon>
        <taxon>Candidatus Brocadiaceae</taxon>
        <taxon>Candidatus Brocadia</taxon>
    </lineage>
</organism>
<evidence type="ECO:0000259" key="10">
    <source>
        <dbReference type="Pfam" id="PF25876"/>
    </source>
</evidence>
<keyword evidence="6 8" id="KW-0175">Coiled coil</keyword>
<dbReference type="RefSeq" id="WP_082059256.1">
    <property type="nucleotide sequence ID" value="NZ_BAFN01000001.1"/>
</dbReference>
<reference evidence="15" key="1">
    <citation type="journal article" date="2015" name="Genome Announc.">
        <title>Draft Genome Sequence of an Anaerobic Ammonium-Oxidizing Bacterium, "Candidatus Brocadia sinica".</title>
        <authorList>
            <person name="Oshiki M."/>
            <person name="Shinyako-Hata K."/>
            <person name="Satoh H."/>
            <person name="Okabe S."/>
        </authorList>
    </citation>
    <scope>NUCLEOTIDE SEQUENCE [LARGE SCALE GENOMIC DNA]</scope>
    <source>
        <strain evidence="15">JPN1</strain>
    </source>
</reference>
<dbReference type="Pfam" id="PF25876">
    <property type="entry name" value="HH_MFP_RND"/>
    <property type="match status" value="1"/>
</dbReference>
<dbReference type="NCBIfam" id="NF008606">
    <property type="entry name" value="PRK11578.1"/>
    <property type="match status" value="1"/>
</dbReference>
<dbReference type="PANTHER" id="PTHR30469:SF33">
    <property type="entry name" value="SLR1207 PROTEIN"/>
    <property type="match status" value="1"/>
</dbReference>
<feature type="coiled-coil region" evidence="8">
    <location>
        <begin position="100"/>
        <end position="127"/>
    </location>
</feature>
<evidence type="ECO:0000259" key="12">
    <source>
        <dbReference type="Pfam" id="PF25944"/>
    </source>
</evidence>
<keyword evidence="9" id="KW-1133">Transmembrane helix</keyword>
<evidence type="ECO:0000256" key="5">
    <source>
        <dbReference type="ARBA" id="ARBA00022519"/>
    </source>
</evidence>
<dbReference type="InterPro" id="IPR058625">
    <property type="entry name" value="MdtA-like_BSH"/>
</dbReference>
<evidence type="ECO:0000256" key="4">
    <source>
        <dbReference type="ARBA" id="ARBA00022475"/>
    </source>
</evidence>
<keyword evidence="4" id="KW-1003">Cell membrane</keyword>
<dbReference type="InterPro" id="IPR058623">
    <property type="entry name" value="MacA"/>
</dbReference>
<dbReference type="InterPro" id="IPR058626">
    <property type="entry name" value="MdtA-like_b-barrel"/>
</dbReference>
<dbReference type="Gene3D" id="2.40.420.20">
    <property type="match status" value="1"/>
</dbReference>
<dbReference type="NCBIfam" id="TIGR01730">
    <property type="entry name" value="RND_mfp"/>
    <property type="match status" value="1"/>
</dbReference>
<dbReference type="PANTHER" id="PTHR30469">
    <property type="entry name" value="MULTIDRUG RESISTANCE PROTEIN MDTA"/>
    <property type="match status" value="1"/>
</dbReference>
<evidence type="ECO:0000256" key="9">
    <source>
        <dbReference type="SAM" id="Phobius"/>
    </source>
</evidence>
<dbReference type="InterPro" id="IPR006143">
    <property type="entry name" value="RND_pump_MFP"/>
</dbReference>
<dbReference type="InterPro" id="IPR058624">
    <property type="entry name" value="MdtA-like_HH"/>
</dbReference>
<evidence type="ECO:0000256" key="1">
    <source>
        <dbReference type="ARBA" id="ARBA00004236"/>
    </source>
</evidence>
<feature type="transmembrane region" description="Helical" evidence="9">
    <location>
        <begin position="6"/>
        <end position="26"/>
    </location>
</feature>
<sequence length="385" mass="41755">MRISSAAILIIICISLTSGVVSWFIMSKKSRIGNYLTAKVIRGNIENTVTAVGVLQPFYYVDVGAQVTGQLKTLKVKAGDSVKKGQLLAEIDPIIFQAKVLEASATLENLKAQLKVKEAQFLFARQQHARNSDLIKEDAVAAKDFETTEASLKTSQAEIEAINAQIKQSEATLKLAEANLGYTKITAPMSGVVVSVIAREGQTLNANQQTPVILRIADLNTMTVWAQVSEADVSRLKPGQEVYFTTLGQPDRRWVGTLRQILPTPEVINNVILYNAVFDVPNPDGDLKVQMTMQVFFVLEKAQNTLIIPAQALQLPKKKAQNMVWVLKPDGTVESRDVTVGVMNAVSVEILSGLQEGETVITGTVQLQRDGKKGGGLGGKKGGKL</sequence>
<dbReference type="Proteomes" id="UP000032309">
    <property type="component" value="Unassembled WGS sequence"/>
</dbReference>
<accession>A0ABQ0K1W0</accession>
<dbReference type="InterPro" id="IPR058627">
    <property type="entry name" value="MdtA-like_C"/>
</dbReference>
<feature type="domain" description="Multidrug resistance protein MdtA-like C-terminal permuted SH3" evidence="13">
    <location>
        <begin position="304"/>
        <end position="366"/>
    </location>
</feature>
<dbReference type="Pfam" id="PF25944">
    <property type="entry name" value="Beta-barrel_RND"/>
    <property type="match status" value="1"/>
</dbReference>
<evidence type="ECO:0000256" key="7">
    <source>
        <dbReference type="ARBA" id="ARBA00023136"/>
    </source>
</evidence>
<evidence type="ECO:0000256" key="6">
    <source>
        <dbReference type="ARBA" id="ARBA00023054"/>
    </source>
</evidence>
<dbReference type="SUPFAM" id="SSF111369">
    <property type="entry name" value="HlyD-like secretion proteins"/>
    <property type="match status" value="1"/>
</dbReference>
<dbReference type="Gene3D" id="6.10.140.1990">
    <property type="match status" value="1"/>
</dbReference>
<feature type="coiled-coil region" evidence="8">
    <location>
        <begin position="152"/>
        <end position="179"/>
    </location>
</feature>
<comment type="caution">
    <text evidence="14">The sequence shown here is derived from an EMBL/GenBank/DDBJ whole genome shotgun (WGS) entry which is preliminary data.</text>
</comment>
<feature type="domain" description="Multidrug resistance protein MdtA-like barrel-sandwich hybrid" evidence="11">
    <location>
        <begin position="61"/>
        <end position="214"/>
    </location>
</feature>
<keyword evidence="9" id="KW-0812">Transmembrane</keyword>
<evidence type="ECO:0000259" key="13">
    <source>
        <dbReference type="Pfam" id="PF25967"/>
    </source>
</evidence>
<keyword evidence="3" id="KW-0813">Transport</keyword>
<dbReference type="Gene3D" id="2.40.30.170">
    <property type="match status" value="1"/>
</dbReference>